<evidence type="ECO:0000256" key="7">
    <source>
        <dbReference type="HAMAP-Rule" id="MF_00484"/>
    </source>
</evidence>
<feature type="domain" description="Starch synthase catalytic" evidence="9">
    <location>
        <begin position="8"/>
        <end position="247"/>
    </location>
</feature>
<keyword evidence="4 7" id="KW-0328">Glycosyltransferase</keyword>
<organism evidence="10 11">
    <name type="scientific">Dethiosulfovibrio marinus</name>
    <dbReference type="NCBI Taxonomy" id="133532"/>
    <lineage>
        <taxon>Bacteria</taxon>
        <taxon>Thermotogati</taxon>
        <taxon>Synergistota</taxon>
        <taxon>Synergistia</taxon>
        <taxon>Synergistales</taxon>
        <taxon>Dethiosulfovibrionaceae</taxon>
        <taxon>Dethiosulfovibrio</taxon>
    </lineage>
</organism>
<reference evidence="10 11" key="1">
    <citation type="submission" date="2022-01" db="EMBL/GenBank/DDBJ databases">
        <title>Dethiosulfovibrio faecalis sp. nov., a novel proteolytic, non-sulfur-reducing bacterium isolated from a marine aquaculture solid waste bioreactor.</title>
        <authorList>
            <person name="Grabowski S."/>
            <person name="Apolinario E."/>
            <person name="Schneider N."/>
            <person name="Marshall C.W."/>
            <person name="Sowers K.R."/>
        </authorList>
    </citation>
    <scope>NUCLEOTIDE SEQUENCE [LARGE SCALE GENOMIC DNA]</scope>
    <source>
        <strain evidence="10 11">DSM 12537</strain>
    </source>
</reference>
<dbReference type="Proteomes" id="UP001200430">
    <property type="component" value="Unassembled WGS sequence"/>
</dbReference>
<evidence type="ECO:0000256" key="1">
    <source>
        <dbReference type="ARBA" id="ARBA00001478"/>
    </source>
</evidence>
<evidence type="ECO:0000313" key="10">
    <source>
        <dbReference type="EMBL" id="MCF4143637.1"/>
    </source>
</evidence>
<dbReference type="Pfam" id="PF08323">
    <property type="entry name" value="Glyco_transf_5"/>
    <property type="match status" value="1"/>
</dbReference>
<feature type="binding site" evidence="7">
    <location>
        <position position="20"/>
    </location>
    <ligand>
        <name>ADP-alpha-D-glucose</name>
        <dbReference type="ChEBI" id="CHEBI:57498"/>
    </ligand>
</feature>
<evidence type="ECO:0000256" key="6">
    <source>
        <dbReference type="ARBA" id="ARBA00023056"/>
    </source>
</evidence>
<dbReference type="Pfam" id="PF00534">
    <property type="entry name" value="Glycos_transf_1"/>
    <property type="match status" value="1"/>
</dbReference>
<dbReference type="NCBIfam" id="TIGR02095">
    <property type="entry name" value="glgA"/>
    <property type="match status" value="1"/>
</dbReference>
<dbReference type="HAMAP" id="MF_00484">
    <property type="entry name" value="Glycogen_synth"/>
    <property type="match status" value="1"/>
</dbReference>
<evidence type="ECO:0000259" key="9">
    <source>
        <dbReference type="Pfam" id="PF08323"/>
    </source>
</evidence>
<dbReference type="CDD" id="cd03791">
    <property type="entry name" value="GT5_Glycogen_synthase_DULL1-like"/>
    <property type="match status" value="1"/>
</dbReference>
<keyword evidence="6 7" id="KW-0320">Glycogen biosynthesis</keyword>
<comment type="function">
    <text evidence="2 7">Synthesizes alpha-1,4-glucan chains using ADP-glucose.</text>
</comment>
<comment type="similarity">
    <text evidence="3 7">Belongs to the glycosyltransferase 1 family. Bacterial/plant glycogen synthase subfamily.</text>
</comment>
<evidence type="ECO:0000256" key="3">
    <source>
        <dbReference type="ARBA" id="ARBA00010281"/>
    </source>
</evidence>
<evidence type="ECO:0000256" key="4">
    <source>
        <dbReference type="ARBA" id="ARBA00022676"/>
    </source>
</evidence>
<evidence type="ECO:0000256" key="5">
    <source>
        <dbReference type="ARBA" id="ARBA00022679"/>
    </source>
</evidence>
<comment type="catalytic activity">
    <reaction evidence="1 7">
        <text>[(1-&gt;4)-alpha-D-glucosyl](n) + ADP-alpha-D-glucose = [(1-&gt;4)-alpha-D-glucosyl](n+1) + ADP + H(+)</text>
        <dbReference type="Rhea" id="RHEA:18189"/>
        <dbReference type="Rhea" id="RHEA-COMP:9584"/>
        <dbReference type="Rhea" id="RHEA-COMP:9587"/>
        <dbReference type="ChEBI" id="CHEBI:15378"/>
        <dbReference type="ChEBI" id="CHEBI:15444"/>
        <dbReference type="ChEBI" id="CHEBI:57498"/>
        <dbReference type="ChEBI" id="CHEBI:456216"/>
        <dbReference type="EC" id="2.4.1.21"/>
    </reaction>
</comment>
<evidence type="ECO:0000256" key="2">
    <source>
        <dbReference type="ARBA" id="ARBA00002764"/>
    </source>
</evidence>
<comment type="pathway">
    <text evidence="7">Glycan biosynthesis; glycogen biosynthesis.</text>
</comment>
<keyword evidence="5 7" id="KW-0808">Transferase</keyword>
<dbReference type="RefSeq" id="WP_236100400.1">
    <property type="nucleotide sequence ID" value="NZ_JAKGUD010000021.1"/>
</dbReference>
<dbReference type="InterPro" id="IPR001296">
    <property type="entry name" value="Glyco_trans_1"/>
</dbReference>
<dbReference type="PANTHER" id="PTHR45825">
    <property type="entry name" value="GRANULE-BOUND STARCH SYNTHASE 1, CHLOROPLASTIC/AMYLOPLASTIC"/>
    <property type="match status" value="1"/>
</dbReference>
<dbReference type="EC" id="2.4.1.21" evidence="7"/>
<comment type="caution">
    <text evidence="10">The sequence shown here is derived from an EMBL/GenBank/DDBJ whole genome shotgun (WGS) entry which is preliminary data.</text>
</comment>
<evidence type="ECO:0000313" key="11">
    <source>
        <dbReference type="Proteomes" id="UP001200430"/>
    </source>
</evidence>
<dbReference type="InterPro" id="IPR011835">
    <property type="entry name" value="GS/SS"/>
</dbReference>
<dbReference type="SUPFAM" id="SSF53756">
    <property type="entry name" value="UDP-Glycosyltransferase/glycogen phosphorylase"/>
    <property type="match status" value="1"/>
</dbReference>
<gene>
    <name evidence="7" type="primary">glgA</name>
    <name evidence="10" type="ORF">L2W38_12540</name>
</gene>
<evidence type="ECO:0000259" key="8">
    <source>
        <dbReference type="Pfam" id="PF00534"/>
    </source>
</evidence>
<proteinExistence type="inferred from homology"/>
<feature type="domain" description="Glycosyl transferase family 1" evidence="8">
    <location>
        <begin position="293"/>
        <end position="451"/>
    </location>
</feature>
<name>A0ABS9ER16_9BACT</name>
<protein>
    <recommendedName>
        <fullName evidence="7">Glycogen synthase</fullName>
        <ecNumber evidence="7">2.4.1.21</ecNumber>
    </recommendedName>
    <alternativeName>
        <fullName evidence="7">Starch [bacterial glycogen] synthase</fullName>
    </alternativeName>
</protein>
<keyword evidence="11" id="KW-1185">Reference proteome</keyword>
<dbReference type="PANTHER" id="PTHR45825:SF11">
    <property type="entry name" value="ALPHA AMYLASE DOMAIN-CONTAINING PROTEIN"/>
    <property type="match status" value="1"/>
</dbReference>
<sequence length="479" mass="53256">MTGKKLSVLHVAPEAAPLAKVGGLADVTGSLPAALRSLEVDARLLIPAWGDMENRLESSGVDLRQMEGSVEIPLGNRLYRGKLLLCHINGVPTYLLRQEELYKDPIYPEKLEEGTALSFAFLSYTGLTLPALTGWSPDVYHCHDWTTAFLPIALRWHSWFKGQRTTRRSVFTVHNLAHQGLLEKTAVEPLRLPWEAFNVDGMEYFDRVNLLKGAINGADHVTTVSPTYAGEIQTPWGGQDLDGVLRNRRDRLSGILNGLDDGAWNPETDKSLPVPYSADDLSGKKKAKALLEKETGLTGKGPIAAMVSRLVEQKGLDILLPALGKMADMGLRIVVIGNGESRYEDWLTQLENRYGGKIKFVKGYHETLGRLAYGGSDIYLMPSRFEPCGLSQLIALRYGSIPVIRRVGGLADTVYENEEGIGFVFDSYDSSELLNAVGRAMDDMEDEKNWQAMVKRGMRKDFSWKSSAPYYREIYKSIL</sequence>
<accession>A0ABS9ER16</accession>
<dbReference type="Gene3D" id="3.40.50.2000">
    <property type="entry name" value="Glycogen Phosphorylase B"/>
    <property type="match status" value="2"/>
</dbReference>
<dbReference type="InterPro" id="IPR013534">
    <property type="entry name" value="Starch_synth_cat_dom"/>
</dbReference>
<dbReference type="EMBL" id="JAKGUD010000021">
    <property type="protein sequence ID" value="MCF4143637.1"/>
    <property type="molecule type" value="Genomic_DNA"/>
</dbReference>